<protein>
    <recommendedName>
        <fullName evidence="1">Helix-turn-helix domain-containing protein</fullName>
    </recommendedName>
</protein>
<dbReference type="Gene3D" id="1.10.1660.10">
    <property type="match status" value="1"/>
</dbReference>
<evidence type="ECO:0000313" key="2">
    <source>
        <dbReference type="EMBL" id="OHA54143.1"/>
    </source>
</evidence>
<reference evidence="2 3" key="1">
    <citation type="journal article" date="2016" name="Nat. Commun.">
        <title>Thousands of microbial genomes shed light on interconnected biogeochemical processes in an aquifer system.</title>
        <authorList>
            <person name="Anantharaman K."/>
            <person name="Brown C.T."/>
            <person name="Hug L.A."/>
            <person name="Sharon I."/>
            <person name="Castelle C.J."/>
            <person name="Probst A.J."/>
            <person name="Thomas B.C."/>
            <person name="Singh A."/>
            <person name="Wilkins M.J."/>
            <person name="Karaoz U."/>
            <person name="Brodie E.L."/>
            <person name="Williams K.H."/>
            <person name="Hubbard S.S."/>
            <person name="Banfield J.F."/>
        </authorList>
    </citation>
    <scope>NUCLEOTIDE SEQUENCE [LARGE SCALE GENOMIC DNA]</scope>
</reference>
<evidence type="ECO:0000313" key="3">
    <source>
        <dbReference type="Proteomes" id="UP000177865"/>
    </source>
</evidence>
<proteinExistence type="predicted"/>
<gene>
    <name evidence="2" type="ORF">A2991_02615</name>
</gene>
<dbReference type="AlphaFoldDB" id="A0A1G2Q0Q4"/>
<dbReference type="InterPro" id="IPR009061">
    <property type="entry name" value="DNA-bd_dom_put_sf"/>
</dbReference>
<dbReference type="Pfam" id="PF12728">
    <property type="entry name" value="HTH_17"/>
    <property type="match status" value="1"/>
</dbReference>
<dbReference type="Proteomes" id="UP000177865">
    <property type="component" value="Unassembled WGS sequence"/>
</dbReference>
<name>A0A1G2Q0Q4_9BACT</name>
<feature type="domain" description="Helix-turn-helix" evidence="1">
    <location>
        <begin position="15"/>
        <end position="65"/>
    </location>
</feature>
<sequence length="66" mass="7723">MPKKSSKFDKLSDILTLKQACEILNVHPNTLRNWDNIGILKAIRFGSRGDRRYRKEDVLVLIRRGK</sequence>
<dbReference type="InterPro" id="IPR041657">
    <property type="entry name" value="HTH_17"/>
</dbReference>
<accession>A0A1G2Q0Q4</accession>
<dbReference type="SUPFAM" id="SSF46955">
    <property type="entry name" value="Putative DNA-binding domain"/>
    <property type="match status" value="1"/>
</dbReference>
<dbReference type="EMBL" id="MHSZ01000001">
    <property type="protein sequence ID" value="OHA54143.1"/>
    <property type="molecule type" value="Genomic_DNA"/>
</dbReference>
<evidence type="ECO:0000259" key="1">
    <source>
        <dbReference type="Pfam" id="PF12728"/>
    </source>
</evidence>
<organism evidence="2 3">
    <name type="scientific">Candidatus Terrybacteria bacterium RIFCSPLOWO2_01_FULL_58_14</name>
    <dbReference type="NCBI Taxonomy" id="1802369"/>
    <lineage>
        <taxon>Bacteria</taxon>
        <taxon>Candidatus Terryibacteriota</taxon>
    </lineage>
</organism>
<comment type="caution">
    <text evidence="2">The sequence shown here is derived from an EMBL/GenBank/DDBJ whole genome shotgun (WGS) entry which is preliminary data.</text>
</comment>